<dbReference type="Proteomes" id="UP000053259">
    <property type="component" value="Unassembled WGS sequence"/>
</dbReference>
<dbReference type="Pfam" id="PF18403">
    <property type="entry name" value="Thioredoxin_15"/>
    <property type="match status" value="1"/>
</dbReference>
<evidence type="ECO:0000256" key="8">
    <source>
        <dbReference type="ARBA" id="ARBA00023180"/>
    </source>
</evidence>
<keyword evidence="8" id="KW-0325">Glycoprotein</keyword>
<evidence type="ECO:0000256" key="1">
    <source>
        <dbReference type="ARBA" id="ARBA00001913"/>
    </source>
</evidence>
<dbReference type="FunCoup" id="A0A0D1XSI2">
    <property type="interactions" value="466"/>
</dbReference>
<evidence type="ECO:0000259" key="13">
    <source>
        <dbReference type="Pfam" id="PF18402"/>
    </source>
</evidence>
<dbReference type="CDD" id="cd06432">
    <property type="entry name" value="GT8_HUGT1_C_like"/>
    <property type="match status" value="1"/>
</dbReference>
<dbReference type="VEuPathDB" id="FungiDB:PV09_03576"/>
<comment type="pathway">
    <text evidence="3">Protein modification; protein glycosylation.</text>
</comment>
<dbReference type="PANTHER" id="PTHR11226">
    <property type="entry name" value="UDP-GLUCOSE GLYCOPROTEIN:GLUCOSYLTRANSFERASE"/>
    <property type="match status" value="1"/>
</dbReference>
<feature type="chain" id="PRO_5002236532" description="UDP-glucose:glycoprotein glucosyltransferase" evidence="10">
    <location>
        <begin position="29"/>
        <end position="1532"/>
    </location>
</feature>
<dbReference type="Pfam" id="PF06427">
    <property type="entry name" value="UDP-g_GGTase"/>
    <property type="match status" value="1"/>
</dbReference>
<dbReference type="PANTHER" id="PTHR11226:SF0">
    <property type="entry name" value="UDP-GLUCOSE:GLYCOPROTEIN GLUCOSYLTRANSFERASE"/>
    <property type="match status" value="1"/>
</dbReference>
<evidence type="ECO:0000256" key="4">
    <source>
        <dbReference type="ARBA" id="ARBA00006351"/>
    </source>
</evidence>
<evidence type="ECO:0000256" key="9">
    <source>
        <dbReference type="SAM" id="MobiDB-lite"/>
    </source>
</evidence>
<feature type="domain" description="Glucosyltransferase 24 catalytic" evidence="15">
    <location>
        <begin position="1227"/>
        <end position="1493"/>
    </location>
</feature>
<feature type="region of interest" description="Disordered" evidence="9">
    <location>
        <begin position="1496"/>
        <end position="1532"/>
    </location>
</feature>
<evidence type="ECO:0000256" key="10">
    <source>
        <dbReference type="SAM" id="SignalP"/>
    </source>
</evidence>
<dbReference type="GO" id="GO:0005788">
    <property type="term" value="C:endoplasmic reticulum lumen"/>
    <property type="evidence" value="ECO:0007669"/>
    <property type="project" value="UniProtKB-SubCell"/>
</dbReference>
<dbReference type="InterPro" id="IPR040693">
    <property type="entry name" value="UGGT_TRXL_1"/>
</dbReference>
<evidence type="ECO:0000259" key="11">
    <source>
        <dbReference type="Pfam" id="PF18400"/>
    </source>
</evidence>
<comment type="similarity">
    <text evidence="4">Belongs to the glycosyltransferase 8 family.</text>
</comment>
<evidence type="ECO:0000256" key="3">
    <source>
        <dbReference type="ARBA" id="ARBA00004922"/>
    </source>
</evidence>
<gene>
    <name evidence="16" type="ORF">PV09_03576</name>
</gene>
<dbReference type="InterPro" id="IPR040497">
    <property type="entry name" value="Glyco_transf_24"/>
</dbReference>
<dbReference type="InterPro" id="IPR040525">
    <property type="entry name" value="UGGT_TRXL_4"/>
</dbReference>
<reference evidence="16 17" key="1">
    <citation type="submission" date="2015-01" db="EMBL/GenBank/DDBJ databases">
        <title>The Genome Sequence of Ochroconis gallopava CBS43764.</title>
        <authorList>
            <consortium name="The Broad Institute Genomics Platform"/>
            <person name="Cuomo C."/>
            <person name="de Hoog S."/>
            <person name="Gorbushina A."/>
            <person name="Stielow B."/>
            <person name="Teixiera M."/>
            <person name="Abouelleil A."/>
            <person name="Chapman S.B."/>
            <person name="Priest M."/>
            <person name="Young S.K."/>
            <person name="Wortman J."/>
            <person name="Nusbaum C."/>
            <person name="Birren B."/>
        </authorList>
    </citation>
    <scope>NUCLEOTIDE SEQUENCE [LARGE SCALE GENOMIC DNA]</scope>
    <source>
        <strain evidence="16 17">CBS 43764</strain>
    </source>
</reference>
<feature type="domain" description="UGGT thioredoxin-like" evidence="12">
    <location>
        <begin position="277"/>
        <end position="408"/>
    </location>
</feature>
<proteinExistence type="inferred from homology"/>
<sequence length="1532" mass="172027">MRVPSWLLPAELLLLVGSLHLLPIAVDAASQSVNIGLKASFSSAPYLVELLETAAEENEGVYFKILDRIANGYFQSAASDKEYYERFIQLLEEDELITDPAALSSFELALAVHSAAPRIEAQYQYYKTSIEPLLQRSGAKDCKTWLEFAGKQFCEPQLEKEDATIQDLNIRGSGALPFDRWERQNKTLLPATLYADILSPDFGKFHTLMRDAAKEGKVQYRVRHKPSQTETHALAMSGFGAELALKKTDYIVIDDRDKDVKTEEKATEQDLEAADEEIADLTPLSSSELTDLAMKTASYIMTSEFPLKRLLKVTQDFPKYSSFLASQEVSALFRKEHVGNRELLLPSGFNVIWLNGLQFDPRKVDAFSLIDHMRRERKLIASFKDLGFTNAEAIQLLTHPALAESQQDAANSDITRYDWRDDIEGGDVIIWLNDIEADKRYEDWPSNLMSFLQRTYPGQLPMVRRDLHNMILPVDFSGARSVGPIVQTVQDFVKRGIPVRFGLVPLSHSESAAKQAKVVYHIYEYYGLSALMQYLESALTANQFGDPNEGIFQAVIEDRKIKAGFEPRSLQHVLEPDDTDERVRKAQKYLARLGANSESPPLFINGVPIKNNDDWLQSFSQRISIDMRMVQRKVWEGAIDEEMWLPGMFLEDASLKRNALVIPEDEKQIRLVSLLKAYEGKNADLVKSLPTISASDDTPAEDKSQLVVIGDFTSEHGLRLLMEAIAFRQQHADVEVVLLDNNANTKSRLGHVIQELRVDESGLQDFSEKLAGLLSSAERIDADYPVPWGDVTPLIEIFGFTTGEAGLVLNGRKVGPIPSDEVFAKDDFEALYAFELKKRIMPARTAIKHLNFGEKVGNALNNAKLFSTLALSTVSDIPEGIFELPPPIRTRLFYDWNATNTAITVGDNSTATIQIVAAIDPAAEIAQQWVPILNVLSQLDGVYLRIFLNPIEKLKELPIKRFYRYALNTKPTFDERGEATALGVKFEGIPKNALLTAGLNVPPSWLVAPTDAVHDLDNIKLSSLSAGTNIEATYTLENILIEGHSRDVTTGLAPRGAQLALSTAKDQHFADTLIMANLGYFQFKANPGYYNISLLPGLSKKIFNIDSVGAFGYDAQPGDESTEVTLMSFSGVTLYPRLSRKPGMEEEDVLGTPKTSAADVVADAAADLVSDVAGMVDTLLSKVGVKLPHAGKYFTKAVAGAREYLFKTMANLSPVAEVVTTSPHADINIFSVASGHLYERMLNIMMVSVMKHTNHTVKFWFIEQFLSSSFKTFLPTLAEEYGFKYEMVTYKWPHWLRAQKEKQREIWGYKILFLDVLFPLDLDKVIFVDADQIVRTDMIELVNIDLKGAPYGFPPMGDSRTEMEGFRFWKQGYWKNFLKGLPYHISALYVVDLKRFRQIAAGDRLRQQYHQLSADPGSLSNLDQDLPNSMQMVIPIYTLPKEWLWCETWCSDEDLATAKTIDLCNNPMTKEPKLDRARRQIPEWTVYDEEIAALARRTKGEVPKGDEQERLQKDEEAKEGKRAGSAPEHNEL</sequence>
<dbReference type="SUPFAM" id="SSF53448">
    <property type="entry name" value="Nucleotide-diphospho-sugar transferases"/>
    <property type="match status" value="1"/>
</dbReference>
<keyword evidence="17" id="KW-1185">Reference proteome</keyword>
<evidence type="ECO:0008006" key="18">
    <source>
        <dbReference type="Google" id="ProtNLM"/>
    </source>
</evidence>
<dbReference type="InterPro" id="IPR040692">
    <property type="entry name" value="UGGT_TRXL_3"/>
</dbReference>
<dbReference type="Pfam" id="PF18404">
    <property type="entry name" value="Glyco_transf_24"/>
    <property type="match status" value="1"/>
</dbReference>
<comment type="subcellular location">
    <subcellularLocation>
        <location evidence="2">Endoplasmic reticulum lumen</location>
    </subcellularLocation>
</comment>
<dbReference type="GeneID" id="27311549"/>
<dbReference type="InterPro" id="IPR029044">
    <property type="entry name" value="Nucleotide-diphossugar_trans"/>
</dbReference>
<evidence type="ECO:0000256" key="7">
    <source>
        <dbReference type="ARBA" id="ARBA00022824"/>
    </source>
</evidence>
<dbReference type="EMBL" id="KN847537">
    <property type="protein sequence ID" value="KIW05716.1"/>
    <property type="molecule type" value="Genomic_DNA"/>
</dbReference>
<keyword evidence="7" id="KW-0256">Endoplasmic reticulum</keyword>
<feature type="domain" description="UGGT thioredoxin-like" evidence="11">
    <location>
        <begin position="44"/>
        <end position="231"/>
    </location>
</feature>
<protein>
    <recommendedName>
        <fullName evidence="18">UDP-glucose:glycoprotein glucosyltransferase</fullName>
    </recommendedName>
</protein>
<feature type="compositionally biased region" description="Basic and acidic residues" evidence="9">
    <location>
        <begin position="1498"/>
        <end position="1532"/>
    </location>
</feature>
<accession>A0A0D1XSI2</accession>
<dbReference type="InterPro" id="IPR009448">
    <property type="entry name" value="UDP-g_GGtrans"/>
</dbReference>
<dbReference type="Pfam" id="PF18400">
    <property type="entry name" value="Thioredoxin_12"/>
    <property type="match status" value="1"/>
</dbReference>
<evidence type="ECO:0000313" key="17">
    <source>
        <dbReference type="Proteomes" id="UP000053259"/>
    </source>
</evidence>
<dbReference type="GO" id="GO:0036503">
    <property type="term" value="P:ERAD pathway"/>
    <property type="evidence" value="ECO:0007669"/>
    <property type="project" value="TreeGrafter"/>
</dbReference>
<name>A0A0D1XSI2_9PEZI</name>
<feature type="domain" description="UDP-glucose:glycoprotein glucosyltransferase thioredoxin-like" evidence="14">
    <location>
        <begin position="678"/>
        <end position="870"/>
    </location>
</feature>
<dbReference type="InterPro" id="IPR040694">
    <property type="entry name" value="UGGT_TRXL_2"/>
</dbReference>
<dbReference type="STRING" id="253628.A0A0D1XSI2"/>
<dbReference type="FunFam" id="3.90.550.10:FF:000065">
    <property type="entry name" value="UDP-glucose:glycoprotein glucosyltransferase, putative"/>
    <property type="match status" value="1"/>
</dbReference>
<evidence type="ECO:0000256" key="2">
    <source>
        <dbReference type="ARBA" id="ARBA00004319"/>
    </source>
</evidence>
<dbReference type="OrthoDB" id="27683at2759"/>
<dbReference type="UniPathway" id="UPA00378"/>
<dbReference type="Pfam" id="PF18401">
    <property type="entry name" value="Thioredoxin_13"/>
    <property type="match status" value="1"/>
</dbReference>
<evidence type="ECO:0000259" key="15">
    <source>
        <dbReference type="Pfam" id="PF18404"/>
    </source>
</evidence>
<organism evidence="16 17">
    <name type="scientific">Verruconis gallopava</name>
    <dbReference type="NCBI Taxonomy" id="253628"/>
    <lineage>
        <taxon>Eukaryota</taxon>
        <taxon>Fungi</taxon>
        <taxon>Dikarya</taxon>
        <taxon>Ascomycota</taxon>
        <taxon>Pezizomycotina</taxon>
        <taxon>Dothideomycetes</taxon>
        <taxon>Pleosporomycetidae</taxon>
        <taxon>Venturiales</taxon>
        <taxon>Sympoventuriaceae</taxon>
        <taxon>Verruconis</taxon>
    </lineage>
</organism>
<evidence type="ECO:0000259" key="14">
    <source>
        <dbReference type="Pfam" id="PF18403"/>
    </source>
</evidence>
<keyword evidence="5" id="KW-0808">Transferase</keyword>
<evidence type="ECO:0000256" key="5">
    <source>
        <dbReference type="ARBA" id="ARBA00022679"/>
    </source>
</evidence>
<feature type="signal peptide" evidence="10">
    <location>
        <begin position="1"/>
        <end position="28"/>
    </location>
</feature>
<comment type="cofactor">
    <cofactor evidence="1">
        <name>Ca(2+)</name>
        <dbReference type="ChEBI" id="CHEBI:29108"/>
    </cofactor>
</comment>
<dbReference type="InParanoid" id="A0A0D1XSI2"/>
<dbReference type="Pfam" id="PF18402">
    <property type="entry name" value="Thioredoxin_14"/>
    <property type="match status" value="1"/>
</dbReference>
<feature type="domain" description="UGGT thioredoxin-like" evidence="13">
    <location>
        <begin position="417"/>
        <end position="661"/>
    </location>
</feature>
<dbReference type="RefSeq" id="XP_016215585.1">
    <property type="nucleotide sequence ID" value="XM_016356792.1"/>
</dbReference>
<keyword evidence="6 10" id="KW-0732">Signal</keyword>
<dbReference type="GO" id="GO:0003980">
    <property type="term" value="F:UDP-glucose:glycoprotein glucosyltransferase activity"/>
    <property type="evidence" value="ECO:0007669"/>
    <property type="project" value="InterPro"/>
</dbReference>
<evidence type="ECO:0000259" key="12">
    <source>
        <dbReference type="Pfam" id="PF18401"/>
    </source>
</evidence>
<dbReference type="GO" id="GO:0018279">
    <property type="term" value="P:protein N-linked glycosylation via asparagine"/>
    <property type="evidence" value="ECO:0007669"/>
    <property type="project" value="TreeGrafter"/>
</dbReference>
<dbReference type="Gene3D" id="3.90.550.10">
    <property type="entry name" value="Spore Coat Polysaccharide Biosynthesis Protein SpsA, Chain A"/>
    <property type="match status" value="1"/>
</dbReference>
<evidence type="ECO:0000256" key="6">
    <source>
        <dbReference type="ARBA" id="ARBA00022729"/>
    </source>
</evidence>
<evidence type="ECO:0000313" key="16">
    <source>
        <dbReference type="EMBL" id="KIW05716.1"/>
    </source>
</evidence>
<dbReference type="GO" id="GO:0051082">
    <property type="term" value="F:unfolded protein binding"/>
    <property type="evidence" value="ECO:0007669"/>
    <property type="project" value="TreeGrafter"/>
</dbReference>